<keyword evidence="3" id="KW-0378">Hydrolase</keyword>
<sequence length="727" mass="81670">MSSIASKWLSPDLQGCRVLLRMNEGSVEGVVADVSQKTSRITLDQVSDASMKQPLFGQLHFYAQEISSCVVLDNSTRKKYILQRDEDGPRLLRVRPVPAHLEKLNAAQNNSEFICHREENDPSEVIKKGIIKLIGTPDDLPKLRQPIATDFEVIDEVNDQLSEAIAAVRKERTISVAFEGVKVGRHGPLSVLAVATSSKVYVFDVQKMKKELFDRGLKEIFESDEIEKIIHGCRHFSDCLHHHYQVGLNNVFDTMVADVIIYLDKKLEAGDCQLPSYVRGVQNCLRSFLNLSYDQLKYTRSRQGSQEDEVCAWGQRPLSLRQIDALVKDVVYLGELARVCLKLMLQKFHLGVEFFLGLDRDCSEEELRCLPLDHILPVGFRDALKLSANRAAPNRTYSSYDEDCYREYGHHARRNNNRHYHHHRDNLRRGRGFSSMSNDRVHSRQPRDSYRQEESNRKRDDRNDVKEDNCVEDSLLYVAMHQQTNGTSRELSDHEPDTAQKSNVGECKEQSASIEPAKQEKPATSVLQDHCPVANGNEADTQANRVAMDKPHPNTSPRSLELSVEFPAPRCSSTDNGVNVSQWALSQQCNGNGPSSSVPFDNHDRRHHVNVVTAEHPSDDTLLALPGALMEHCNGSTHGIVSMRDKPLVQLSSQSLSTPHAERQQGVFTEGTLVPRWNHESNPTTEAAVSKKGAPKTSSCWGNRPVNESAEGISFRPADMNVSKDSA</sequence>
<feature type="region of interest" description="Disordered" evidence="1">
    <location>
        <begin position="415"/>
        <end position="469"/>
    </location>
</feature>
<feature type="domain" description="3'-5' exonuclease" evidence="2">
    <location>
        <begin position="151"/>
        <end position="345"/>
    </location>
</feature>
<dbReference type="AlphaFoldDB" id="A0A131YVU9"/>
<dbReference type="GO" id="GO:1990923">
    <property type="term" value="C:PET complex"/>
    <property type="evidence" value="ECO:0007669"/>
    <property type="project" value="TreeGrafter"/>
</dbReference>
<dbReference type="SMART" id="SM00474">
    <property type="entry name" value="35EXOc"/>
    <property type="match status" value="1"/>
</dbReference>
<dbReference type="Pfam" id="PF01612">
    <property type="entry name" value="DNA_pol_A_exo1"/>
    <property type="match status" value="1"/>
</dbReference>
<evidence type="ECO:0000259" key="2">
    <source>
        <dbReference type="SMART" id="SM00474"/>
    </source>
</evidence>
<dbReference type="GO" id="GO:0034587">
    <property type="term" value="P:piRNA processing"/>
    <property type="evidence" value="ECO:0007669"/>
    <property type="project" value="TreeGrafter"/>
</dbReference>
<accession>A0A131YVU9</accession>
<dbReference type="Gene3D" id="3.30.420.10">
    <property type="entry name" value="Ribonuclease H-like superfamily/Ribonuclease H"/>
    <property type="match status" value="1"/>
</dbReference>
<dbReference type="InterPro" id="IPR012337">
    <property type="entry name" value="RNaseH-like_sf"/>
</dbReference>
<dbReference type="GO" id="GO:0003676">
    <property type="term" value="F:nucleic acid binding"/>
    <property type="evidence" value="ECO:0007669"/>
    <property type="project" value="InterPro"/>
</dbReference>
<feature type="region of interest" description="Disordered" evidence="1">
    <location>
        <begin position="676"/>
        <end position="727"/>
    </location>
</feature>
<dbReference type="InterPro" id="IPR036397">
    <property type="entry name" value="RNaseH_sf"/>
</dbReference>
<dbReference type="InterPro" id="IPR002562">
    <property type="entry name" value="3'-5'_exonuclease_dom"/>
</dbReference>
<dbReference type="PANTHER" id="PTHR46628:SF1">
    <property type="entry name" value="PIRNA BIOGENESIS PROTEIN EXD1"/>
    <property type="match status" value="1"/>
</dbReference>
<feature type="compositionally biased region" description="Basic and acidic residues" evidence="1">
    <location>
        <begin position="439"/>
        <end position="469"/>
    </location>
</feature>
<protein>
    <submittedName>
        <fullName evidence="3">Exonuclease 3'-5' domain-containing protein 1</fullName>
    </submittedName>
</protein>
<keyword evidence="3" id="KW-0269">Exonuclease</keyword>
<feature type="compositionally biased region" description="Basic residues" evidence="1">
    <location>
        <begin position="415"/>
        <end position="431"/>
    </location>
</feature>
<evidence type="ECO:0000313" key="3">
    <source>
        <dbReference type="EMBL" id="JAP82672.1"/>
    </source>
</evidence>
<dbReference type="GO" id="GO:0008408">
    <property type="term" value="F:3'-5' exonuclease activity"/>
    <property type="evidence" value="ECO:0007669"/>
    <property type="project" value="InterPro"/>
</dbReference>
<keyword evidence="3" id="KW-0540">Nuclease</keyword>
<dbReference type="EMBL" id="GEDV01005885">
    <property type="protein sequence ID" value="JAP82672.1"/>
    <property type="molecule type" value="Transcribed_RNA"/>
</dbReference>
<dbReference type="PANTHER" id="PTHR46628">
    <property type="entry name" value="PIRNA BIOGENESIS PROTEIN EXD1"/>
    <property type="match status" value="1"/>
</dbReference>
<dbReference type="InterPro" id="IPR052144">
    <property type="entry name" value="piRNA_biogenesis_EXD1"/>
</dbReference>
<organism evidence="3">
    <name type="scientific">Rhipicephalus appendiculatus</name>
    <name type="common">Brown ear tick</name>
    <dbReference type="NCBI Taxonomy" id="34631"/>
    <lineage>
        <taxon>Eukaryota</taxon>
        <taxon>Metazoa</taxon>
        <taxon>Ecdysozoa</taxon>
        <taxon>Arthropoda</taxon>
        <taxon>Chelicerata</taxon>
        <taxon>Arachnida</taxon>
        <taxon>Acari</taxon>
        <taxon>Parasitiformes</taxon>
        <taxon>Ixodida</taxon>
        <taxon>Ixodoidea</taxon>
        <taxon>Ixodidae</taxon>
        <taxon>Rhipicephalinae</taxon>
        <taxon>Rhipicephalus</taxon>
        <taxon>Rhipicephalus</taxon>
    </lineage>
</organism>
<dbReference type="SUPFAM" id="SSF53098">
    <property type="entry name" value="Ribonuclease H-like"/>
    <property type="match status" value="1"/>
</dbReference>
<evidence type="ECO:0000256" key="1">
    <source>
        <dbReference type="SAM" id="MobiDB-lite"/>
    </source>
</evidence>
<feature type="region of interest" description="Disordered" evidence="1">
    <location>
        <begin position="484"/>
        <end position="537"/>
    </location>
</feature>
<reference evidence="3" key="1">
    <citation type="journal article" date="2016" name="Ticks Tick Borne Dis.">
        <title>De novo assembly and annotation of the salivary gland transcriptome of Rhipicephalus appendiculatus male and female ticks during blood feeding.</title>
        <authorList>
            <person name="de Castro M.H."/>
            <person name="de Klerk D."/>
            <person name="Pienaar R."/>
            <person name="Latif A.A."/>
            <person name="Rees D.J."/>
            <person name="Mans B.J."/>
        </authorList>
    </citation>
    <scope>NUCLEOTIDE SEQUENCE</scope>
    <source>
        <tissue evidence="3">Salivary glands</tissue>
    </source>
</reference>
<proteinExistence type="predicted"/>
<name>A0A131YVU9_RHIAP</name>